<reference evidence="1 2" key="1">
    <citation type="journal article" date="2018" name="New Phytol.">
        <title>Phylogenomics of Endogonaceae and evolution of mycorrhizas within Mucoromycota.</title>
        <authorList>
            <person name="Chang Y."/>
            <person name="Desiro A."/>
            <person name="Na H."/>
            <person name="Sandor L."/>
            <person name="Lipzen A."/>
            <person name="Clum A."/>
            <person name="Barry K."/>
            <person name="Grigoriev I.V."/>
            <person name="Martin F.M."/>
            <person name="Stajich J.E."/>
            <person name="Smith M.E."/>
            <person name="Bonito G."/>
            <person name="Spatafora J.W."/>
        </authorList>
    </citation>
    <scope>NUCLEOTIDE SEQUENCE [LARGE SCALE GENOMIC DNA]</scope>
    <source>
        <strain evidence="1 2">GMNB39</strain>
    </source>
</reference>
<organism evidence="1 2">
    <name type="scientific">Jimgerdemannia flammicorona</name>
    <dbReference type="NCBI Taxonomy" id="994334"/>
    <lineage>
        <taxon>Eukaryota</taxon>
        <taxon>Fungi</taxon>
        <taxon>Fungi incertae sedis</taxon>
        <taxon>Mucoromycota</taxon>
        <taxon>Mucoromycotina</taxon>
        <taxon>Endogonomycetes</taxon>
        <taxon>Endogonales</taxon>
        <taxon>Endogonaceae</taxon>
        <taxon>Jimgerdemannia</taxon>
    </lineage>
</organism>
<dbReference type="AlphaFoldDB" id="A0A433DEY3"/>
<proteinExistence type="predicted"/>
<dbReference type="EMBL" id="RBNI01002365">
    <property type="protein sequence ID" value="RUP49365.1"/>
    <property type="molecule type" value="Genomic_DNA"/>
</dbReference>
<keyword evidence="2" id="KW-1185">Reference proteome</keyword>
<evidence type="ECO:0000313" key="2">
    <source>
        <dbReference type="Proteomes" id="UP000268093"/>
    </source>
</evidence>
<feature type="non-terminal residue" evidence="1">
    <location>
        <position position="154"/>
    </location>
</feature>
<gene>
    <name evidence="1" type="ORF">BC936DRAFT_142692</name>
</gene>
<dbReference type="Proteomes" id="UP000268093">
    <property type="component" value="Unassembled WGS sequence"/>
</dbReference>
<evidence type="ECO:0000313" key="1">
    <source>
        <dbReference type="EMBL" id="RUP49365.1"/>
    </source>
</evidence>
<comment type="caution">
    <text evidence="1">The sequence shown here is derived from an EMBL/GenBank/DDBJ whole genome shotgun (WGS) entry which is preliminary data.</text>
</comment>
<name>A0A433DEY3_9FUNG</name>
<sequence>MFEKNGEVGITCAGGRRLRLSLRSNLTASRLSEEVPLENGSTQDQSYFGTVKFDQSFGPGQGNPIKEQPPFTIARERLLEWGTGWRVRIDLGSTPIPFELAITSTTAEHRLARPTRLGTPRSEYFEYFPRSPRRFPYRSLQHVRPHEKKIRFTS</sequence>
<accession>A0A433DEY3</accession>
<protein>
    <submittedName>
        <fullName evidence="1">Uncharacterized protein</fullName>
    </submittedName>
</protein>